<dbReference type="GeneID" id="85326162"/>
<keyword evidence="2" id="KW-1185">Reference proteome</keyword>
<evidence type="ECO:0000313" key="2">
    <source>
        <dbReference type="Proteomes" id="UP001172101"/>
    </source>
</evidence>
<sequence>MPHGAGSPSPPMELARVPRCVSATPVLPGSLSSSDVAGLAWPRSRAPGTSLFRCKPSKGQAL</sequence>
<gene>
    <name evidence="1" type="ORF">B0T26DRAFT_728341</name>
</gene>
<accession>A0AA40A077</accession>
<proteinExistence type="predicted"/>
<name>A0AA40A077_9PEZI</name>
<dbReference type="AlphaFoldDB" id="A0AA40A077"/>
<reference evidence="1" key="1">
    <citation type="submission" date="2023-06" db="EMBL/GenBank/DDBJ databases">
        <title>Genome-scale phylogeny and comparative genomics of the fungal order Sordariales.</title>
        <authorList>
            <consortium name="Lawrence Berkeley National Laboratory"/>
            <person name="Hensen N."/>
            <person name="Bonometti L."/>
            <person name="Westerberg I."/>
            <person name="Brannstrom I.O."/>
            <person name="Guillou S."/>
            <person name="Cros-Aarteil S."/>
            <person name="Calhoun S."/>
            <person name="Haridas S."/>
            <person name="Kuo A."/>
            <person name="Mondo S."/>
            <person name="Pangilinan J."/>
            <person name="Riley R."/>
            <person name="LaButti K."/>
            <person name="Andreopoulos B."/>
            <person name="Lipzen A."/>
            <person name="Chen C."/>
            <person name="Yanf M."/>
            <person name="Daum C."/>
            <person name="Ng V."/>
            <person name="Clum A."/>
            <person name="Steindorff A."/>
            <person name="Ohm R."/>
            <person name="Martin F."/>
            <person name="Silar P."/>
            <person name="Natvig D."/>
            <person name="Lalanne C."/>
            <person name="Gautier V."/>
            <person name="Ament-velasquez S.L."/>
            <person name="Kruys A."/>
            <person name="Hutchinson M.I."/>
            <person name="Powell A.J."/>
            <person name="Barry K."/>
            <person name="Miller A.N."/>
            <person name="Grigoriev I.V."/>
            <person name="Debuchy R."/>
            <person name="Gladieux P."/>
            <person name="Thoren M.H."/>
            <person name="Johannesson H."/>
        </authorList>
    </citation>
    <scope>NUCLEOTIDE SEQUENCE</scope>
    <source>
        <strain evidence="1">SMH2392-1A</strain>
    </source>
</reference>
<organism evidence="1 2">
    <name type="scientific">Lasiosphaeria miniovina</name>
    <dbReference type="NCBI Taxonomy" id="1954250"/>
    <lineage>
        <taxon>Eukaryota</taxon>
        <taxon>Fungi</taxon>
        <taxon>Dikarya</taxon>
        <taxon>Ascomycota</taxon>
        <taxon>Pezizomycotina</taxon>
        <taxon>Sordariomycetes</taxon>
        <taxon>Sordariomycetidae</taxon>
        <taxon>Sordariales</taxon>
        <taxon>Lasiosphaeriaceae</taxon>
        <taxon>Lasiosphaeria</taxon>
    </lineage>
</organism>
<comment type="caution">
    <text evidence="1">The sequence shown here is derived from an EMBL/GenBank/DDBJ whole genome shotgun (WGS) entry which is preliminary data.</text>
</comment>
<dbReference type="RefSeq" id="XP_060291949.1">
    <property type="nucleotide sequence ID" value="XM_060442892.1"/>
</dbReference>
<protein>
    <submittedName>
        <fullName evidence="1">Uncharacterized protein</fullName>
    </submittedName>
</protein>
<evidence type="ECO:0000313" key="1">
    <source>
        <dbReference type="EMBL" id="KAK0706855.1"/>
    </source>
</evidence>
<dbReference type="Proteomes" id="UP001172101">
    <property type="component" value="Unassembled WGS sequence"/>
</dbReference>
<dbReference type="EMBL" id="JAUIRO010000007">
    <property type="protein sequence ID" value="KAK0706855.1"/>
    <property type="molecule type" value="Genomic_DNA"/>
</dbReference>